<feature type="transmembrane region" description="Helical" evidence="11">
    <location>
        <begin position="310"/>
        <end position="330"/>
    </location>
</feature>
<dbReference type="GO" id="GO:0043410">
    <property type="term" value="P:positive regulation of MAPK cascade"/>
    <property type="evidence" value="ECO:0007669"/>
    <property type="project" value="TreeGrafter"/>
</dbReference>
<evidence type="ECO:0000256" key="6">
    <source>
        <dbReference type="ARBA" id="ARBA00023136"/>
    </source>
</evidence>
<evidence type="ECO:0000256" key="7">
    <source>
        <dbReference type="ARBA" id="ARBA00023157"/>
    </source>
</evidence>
<evidence type="ECO:0000256" key="3">
    <source>
        <dbReference type="ARBA" id="ARBA00022692"/>
    </source>
</evidence>
<evidence type="ECO:0000256" key="1">
    <source>
        <dbReference type="ARBA" id="ARBA00004651"/>
    </source>
</evidence>
<keyword evidence="7" id="KW-1015">Disulfide bond</keyword>
<dbReference type="Pfam" id="PF00001">
    <property type="entry name" value="7tm_1"/>
    <property type="match status" value="1"/>
</dbReference>
<dbReference type="GO" id="GO:0005886">
    <property type="term" value="C:plasma membrane"/>
    <property type="evidence" value="ECO:0007669"/>
    <property type="project" value="UniProtKB-SubCell"/>
</dbReference>
<protein>
    <submittedName>
        <fullName evidence="14">G-protein coupled receptors family 1 profile domain-containing protein</fullName>
    </submittedName>
</protein>
<evidence type="ECO:0000256" key="8">
    <source>
        <dbReference type="ARBA" id="ARBA00023170"/>
    </source>
</evidence>
<keyword evidence="3 10" id="KW-0812">Transmembrane</keyword>
<dbReference type="AlphaFoldDB" id="A0A914VVI1"/>
<dbReference type="PROSITE" id="PS50262">
    <property type="entry name" value="G_PROTEIN_RECEP_F1_2"/>
    <property type="match status" value="1"/>
</dbReference>
<keyword evidence="4 11" id="KW-1133">Transmembrane helix</keyword>
<keyword evidence="8 10" id="KW-0675">Receptor</keyword>
<feature type="domain" description="G-protein coupled receptors family 1 profile" evidence="12">
    <location>
        <begin position="60"/>
        <end position="361"/>
    </location>
</feature>
<dbReference type="PANTHER" id="PTHR24248:SF199">
    <property type="entry name" value="IP13425P-RELATED"/>
    <property type="match status" value="1"/>
</dbReference>
<dbReference type="PANTHER" id="PTHR24248">
    <property type="entry name" value="ADRENERGIC RECEPTOR-RELATED G-PROTEIN COUPLED RECEPTOR"/>
    <property type="match status" value="1"/>
</dbReference>
<keyword evidence="5 10" id="KW-0297">G-protein coupled receptor</keyword>
<comment type="subcellular location">
    <subcellularLocation>
        <location evidence="1">Cell membrane</location>
        <topology evidence="1">Multi-pass membrane protein</topology>
    </subcellularLocation>
</comment>
<dbReference type="SMART" id="SM01381">
    <property type="entry name" value="7TM_GPCR_Srsx"/>
    <property type="match status" value="1"/>
</dbReference>
<accession>A0A914VVI1</accession>
<keyword evidence="9 10" id="KW-0807">Transducer</keyword>
<dbReference type="InterPro" id="IPR017452">
    <property type="entry name" value="GPCR_Rhodpsn_7TM"/>
</dbReference>
<dbReference type="PROSITE" id="PS00237">
    <property type="entry name" value="G_PROTEIN_RECEP_F1_1"/>
    <property type="match status" value="1"/>
</dbReference>
<feature type="transmembrane region" description="Helical" evidence="11">
    <location>
        <begin position="345"/>
        <end position="364"/>
    </location>
</feature>
<name>A0A914VVI1_9BILA</name>
<feature type="transmembrane region" description="Helical" evidence="11">
    <location>
        <begin position="161"/>
        <end position="182"/>
    </location>
</feature>
<dbReference type="Gene3D" id="1.20.1070.10">
    <property type="entry name" value="Rhodopsin 7-helix transmembrane proteins"/>
    <property type="match status" value="1"/>
</dbReference>
<dbReference type="GO" id="GO:0004993">
    <property type="term" value="F:G protein-coupled serotonin receptor activity"/>
    <property type="evidence" value="ECO:0007669"/>
    <property type="project" value="UniProtKB-ARBA"/>
</dbReference>
<evidence type="ECO:0000256" key="2">
    <source>
        <dbReference type="ARBA" id="ARBA00022475"/>
    </source>
</evidence>
<dbReference type="WBParaSite" id="PSAMB.scaffold2594size22354.g18487.t1">
    <property type="protein sequence ID" value="PSAMB.scaffold2594size22354.g18487.t1"/>
    <property type="gene ID" value="PSAMB.scaffold2594size22354.g18487"/>
</dbReference>
<evidence type="ECO:0000313" key="13">
    <source>
        <dbReference type="Proteomes" id="UP000887566"/>
    </source>
</evidence>
<dbReference type="GO" id="GO:0071880">
    <property type="term" value="P:adenylate cyclase-activating adrenergic receptor signaling pathway"/>
    <property type="evidence" value="ECO:0007669"/>
    <property type="project" value="TreeGrafter"/>
</dbReference>
<dbReference type="SUPFAM" id="SSF81321">
    <property type="entry name" value="Family A G protein-coupled receptor-like"/>
    <property type="match status" value="1"/>
</dbReference>
<evidence type="ECO:0000313" key="14">
    <source>
        <dbReference type="WBParaSite" id="PSAMB.scaffold2594size22354.g18487.t1"/>
    </source>
</evidence>
<dbReference type="PRINTS" id="PR00237">
    <property type="entry name" value="GPCRRHODOPSN"/>
</dbReference>
<evidence type="ECO:0000256" key="4">
    <source>
        <dbReference type="ARBA" id="ARBA00022989"/>
    </source>
</evidence>
<evidence type="ECO:0000259" key="12">
    <source>
        <dbReference type="PROSITE" id="PS50262"/>
    </source>
</evidence>
<feature type="transmembrane region" description="Helical" evidence="11">
    <location>
        <begin position="202"/>
        <end position="221"/>
    </location>
</feature>
<comment type="similarity">
    <text evidence="10">Belongs to the G-protein coupled receptor 1 family.</text>
</comment>
<evidence type="ECO:0000256" key="10">
    <source>
        <dbReference type="RuleBase" id="RU000688"/>
    </source>
</evidence>
<feature type="transmembrane region" description="Helical" evidence="11">
    <location>
        <begin position="117"/>
        <end position="140"/>
    </location>
</feature>
<keyword evidence="2" id="KW-1003">Cell membrane</keyword>
<keyword evidence="6 11" id="KW-0472">Membrane</keyword>
<dbReference type="InterPro" id="IPR000276">
    <property type="entry name" value="GPCR_Rhodpsn"/>
</dbReference>
<sequence length="424" mass="47956">MLLLTLVGFDDASASLTPSSPPLDVAAGNGGNATQWRLEDIGQGLLAVVVSVMIAGTLIGNVLVCLAVLLVRKLRQPANYLLVSLAVADFCVGLFVMPVALVHLLTESWRLGDLVCYLWTSADVTLCTASILNLCFISLDRYWAITRPLRYGSAQRTTKRILLYVAIVWIVALLMSVTPLVILQRPRSDDTCQVSQNRFYQIYATMISFYVPTVIMIIVYYKIWRAARRLTNLDRAVSASVANNLNNKPSHTNNNCDIHEMHALTMQTRMEKERPRSLFSAVRMPLIGRLQLVTLRQQSARREGKARKTLGLIMTVFVVCWFPFFFLALLKSNAPLPIPSWLDQLVLWLGYSNSLLNPLIYAKYNREFRIPFREMLCCRFKTLQTVMRRESFTMRYGPSPAVLRSSHHSAIRRISSPDNESSVF</sequence>
<reference evidence="14" key="1">
    <citation type="submission" date="2022-11" db="UniProtKB">
        <authorList>
            <consortium name="WormBaseParasite"/>
        </authorList>
    </citation>
    <scope>IDENTIFICATION</scope>
</reference>
<proteinExistence type="inferred from homology"/>
<evidence type="ECO:0000256" key="5">
    <source>
        <dbReference type="ARBA" id="ARBA00023040"/>
    </source>
</evidence>
<keyword evidence="13" id="KW-1185">Reference proteome</keyword>
<feature type="transmembrane region" description="Helical" evidence="11">
    <location>
        <begin position="45"/>
        <end position="71"/>
    </location>
</feature>
<evidence type="ECO:0000256" key="9">
    <source>
        <dbReference type="ARBA" id="ARBA00023224"/>
    </source>
</evidence>
<dbReference type="CDD" id="cd15329">
    <property type="entry name" value="7tmA_5-HT7"/>
    <property type="match status" value="1"/>
</dbReference>
<dbReference type="Proteomes" id="UP000887566">
    <property type="component" value="Unplaced"/>
</dbReference>
<organism evidence="13 14">
    <name type="scientific">Plectus sambesii</name>
    <dbReference type="NCBI Taxonomy" id="2011161"/>
    <lineage>
        <taxon>Eukaryota</taxon>
        <taxon>Metazoa</taxon>
        <taxon>Ecdysozoa</taxon>
        <taxon>Nematoda</taxon>
        <taxon>Chromadorea</taxon>
        <taxon>Plectida</taxon>
        <taxon>Plectina</taxon>
        <taxon>Plectoidea</taxon>
        <taxon>Plectidae</taxon>
        <taxon>Plectus</taxon>
    </lineage>
</organism>
<evidence type="ECO:0000256" key="11">
    <source>
        <dbReference type="SAM" id="Phobius"/>
    </source>
</evidence>
<feature type="transmembrane region" description="Helical" evidence="11">
    <location>
        <begin position="78"/>
        <end position="105"/>
    </location>
</feature>